<dbReference type="Pfam" id="PF01751">
    <property type="entry name" value="Toprim"/>
    <property type="match status" value="1"/>
</dbReference>
<dbReference type="PROSITE" id="PS50880">
    <property type="entry name" value="TOPRIM"/>
    <property type="match status" value="1"/>
</dbReference>
<dbReference type="InterPro" id="IPR005738">
    <property type="entry name" value="TopoIII"/>
</dbReference>
<dbReference type="SMART" id="SM00493">
    <property type="entry name" value="TOPRIM"/>
    <property type="match status" value="1"/>
</dbReference>
<dbReference type="Pfam" id="PF01396">
    <property type="entry name" value="Zn_ribbon_Top1"/>
    <property type="match status" value="2"/>
</dbReference>
<feature type="region of interest" description="Disordered" evidence="12">
    <location>
        <begin position="263"/>
        <end position="282"/>
    </location>
</feature>
<dbReference type="NCBIfam" id="TIGR01056">
    <property type="entry name" value="topB"/>
    <property type="match status" value="1"/>
</dbReference>
<evidence type="ECO:0000313" key="16">
    <source>
        <dbReference type="EMBL" id="VAX02321.1"/>
    </source>
</evidence>
<sequence length="727" mass="81129">MKLYLCEKPSQARDISRVLGVRQKGEGCLKGNDIVVTWCFGHLLEMAPPDAYDEALKRWRFDTLPITPQRWKLVVKKSARKQYKVIQQLLKQSTDVVIATDADREGETIAREILARCRWRGPLSRLWLSALDDASIRKALSNILPGSKTEPLYFAGLGRARADWLVGMNLTRAYTLMGQQNGHAGVLSVGRVQTPTLNLVVERDREIEQFTPSPYYNVFGEFKVTNGCFKAKWAPPKIAADANGRCVNEQTARAVVQKIKGQQGRITKAETKRERDPPPLPFDLSSLQQEASKRWGMGAKEVLDTAQALYETHKALTYPRTDCRYLPVSQRAEVPQVLAGIKQSDNRYTPLIEAADPRLRSRVWNDKKVSAHHAIIPTATPTNVARMSEQERRLYALVCRHYIAQFYPPFEYDKTIIDISICDERFRTTGKVPQIKGWRAVVGKSKADDDNPILPAVTVNEIAEAVNATLETKQTKPPAPFTEGTLIAAMKSVGKSITDAKLKKILRETAGIGTEATRASIIETLFQRGFIEQQKKQIVSTITGRALIDMLPDAIKAPATTALWEQALDDIAQGNGDLDTFTDRQTQWVSDILQQAKQQAGSSKQSSQSFENHDATTEHACPECDKPLRRRKGKSGFFWGCSGYPDCKTTRPDNRGKPGDAKPRTTSKGYSKSTPRTRSPEEPRSPCPLCKSGNLVQRTAKKGKNTGKPFIGCTAYPTCKHFSWPAT</sequence>
<dbReference type="GO" id="GO:0006281">
    <property type="term" value="P:DNA repair"/>
    <property type="evidence" value="ECO:0007669"/>
    <property type="project" value="TreeGrafter"/>
</dbReference>
<evidence type="ECO:0000256" key="10">
    <source>
        <dbReference type="ARBA" id="ARBA00023125"/>
    </source>
</evidence>
<dbReference type="InterPro" id="IPR023405">
    <property type="entry name" value="Topo_IA_core_domain"/>
</dbReference>
<dbReference type="PROSITE" id="PS52039">
    <property type="entry name" value="TOPO_IA_2"/>
    <property type="match status" value="1"/>
</dbReference>
<dbReference type="InterPro" id="IPR000380">
    <property type="entry name" value="Topo_IA"/>
</dbReference>
<dbReference type="InterPro" id="IPR013824">
    <property type="entry name" value="Topo_IA_cen_sub1"/>
</dbReference>
<feature type="compositionally biased region" description="Basic and acidic residues" evidence="12">
    <location>
        <begin position="649"/>
        <end position="663"/>
    </location>
</feature>
<feature type="compositionally biased region" description="Basic and acidic residues" evidence="12">
    <location>
        <begin position="611"/>
        <end position="621"/>
    </location>
</feature>
<feature type="compositionally biased region" description="Low complexity" evidence="12">
    <location>
        <begin position="594"/>
        <end position="609"/>
    </location>
</feature>
<reference evidence="16" key="1">
    <citation type="submission" date="2018-06" db="EMBL/GenBank/DDBJ databases">
        <authorList>
            <person name="Zhirakovskaya E."/>
        </authorList>
    </citation>
    <scope>NUCLEOTIDE SEQUENCE</scope>
</reference>
<evidence type="ECO:0000259" key="14">
    <source>
        <dbReference type="PROSITE" id="PS51999"/>
    </source>
</evidence>
<dbReference type="NCBIfam" id="NF005829">
    <property type="entry name" value="PRK07726.1"/>
    <property type="match status" value="1"/>
</dbReference>
<dbReference type="Gene3D" id="3.30.65.10">
    <property type="entry name" value="Bacterial Topoisomerase I, domain 1"/>
    <property type="match status" value="2"/>
</dbReference>
<evidence type="ECO:0000259" key="13">
    <source>
        <dbReference type="PROSITE" id="PS50880"/>
    </source>
</evidence>
<keyword evidence="4" id="KW-0479">Metal-binding</keyword>
<feature type="domain" description="Toprim" evidence="13">
    <location>
        <begin position="1"/>
        <end position="145"/>
    </location>
</feature>
<evidence type="ECO:0000256" key="5">
    <source>
        <dbReference type="ARBA" id="ARBA00022737"/>
    </source>
</evidence>
<dbReference type="GO" id="GO:0008270">
    <property type="term" value="F:zinc ion binding"/>
    <property type="evidence" value="ECO:0007669"/>
    <property type="project" value="UniProtKB-KW"/>
</dbReference>
<dbReference type="CDD" id="cd00186">
    <property type="entry name" value="TOP1Ac"/>
    <property type="match status" value="1"/>
</dbReference>
<evidence type="ECO:0000256" key="7">
    <source>
        <dbReference type="ARBA" id="ARBA00022833"/>
    </source>
</evidence>
<evidence type="ECO:0000256" key="2">
    <source>
        <dbReference type="ARBA" id="ARBA00009446"/>
    </source>
</evidence>
<keyword evidence="7" id="KW-0862">Zinc</keyword>
<evidence type="ECO:0000256" key="1">
    <source>
        <dbReference type="ARBA" id="ARBA00000213"/>
    </source>
</evidence>
<dbReference type="PRINTS" id="PR00417">
    <property type="entry name" value="PRTPISMRASEI"/>
</dbReference>
<dbReference type="InterPro" id="IPR023406">
    <property type="entry name" value="Topo_IA_AS"/>
</dbReference>
<evidence type="ECO:0000259" key="15">
    <source>
        <dbReference type="PROSITE" id="PS52039"/>
    </source>
</evidence>
<dbReference type="PANTHER" id="PTHR11390">
    <property type="entry name" value="PROKARYOTIC DNA TOPOISOMERASE"/>
    <property type="match status" value="1"/>
</dbReference>
<evidence type="ECO:0000256" key="3">
    <source>
        <dbReference type="ARBA" id="ARBA00012891"/>
    </source>
</evidence>
<dbReference type="PROSITE" id="PS00396">
    <property type="entry name" value="TOPO_IA_1"/>
    <property type="match status" value="1"/>
</dbReference>
<dbReference type="Gene3D" id="1.10.290.10">
    <property type="entry name" value="Topoisomerase I, domain 4"/>
    <property type="match status" value="1"/>
</dbReference>
<dbReference type="GO" id="GO:0006310">
    <property type="term" value="P:DNA recombination"/>
    <property type="evidence" value="ECO:0007669"/>
    <property type="project" value="TreeGrafter"/>
</dbReference>
<dbReference type="InterPro" id="IPR003601">
    <property type="entry name" value="Topo_IA_2"/>
</dbReference>
<gene>
    <name evidence="16" type="ORF">MNBD_GAMMA19-1178</name>
</gene>
<evidence type="ECO:0000256" key="12">
    <source>
        <dbReference type="SAM" id="MobiDB-lite"/>
    </source>
</evidence>
<dbReference type="InterPro" id="IPR034144">
    <property type="entry name" value="TOPRIM_TopoIII"/>
</dbReference>
<keyword evidence="9" id="KW-0799">Topoisomerase</keyword>
<evidence type="ECO:0000256" key="4">
    <source>
        <dbReference type="ARBA" id="ARBA00022723"/>
    </source>
</evidence>
<dbReference type="InterPro" id="IPR013825">
    <property type="entry name" value="Topo_IA_cen_sub2"/>
</dbReference>
<dbReference type="Gene3D" id="3.40.50.140">
    <property type="match status" value="1"/>
</dbReference>
<keyword evidence="10" id="KW-0238">DNA-binding</keyword>
<dbReference type="InterPro" id="IPR013826">
    <property type="entry name" value="Topo_IA_cen_sub3"/>
</dbReference>
<feature type="domain" description="Topo IA-type catalytic" evidence="15">
    <location>
        <begin position="149"/>
        <end position="593"/>
    </location>
</feature>
<keyword evidence="5" id="KW-0677">Repeat</keyword>
<feature type="region of interest" description="Disordered" evidence="12">
    <location>
        <begin position="594"/>
        <end position="621"/>
    </location>
</feature>
<dbReference type="Gene3D" id="2.70.20.10">
    <property type="entry name" value="Topoisomerase I, domain 3"/>
    <property type="match status" value="1"/>
</dbReference>
<dbReference type="Pfam" id="PF01131">
    <property type="entry name" value="Topoisom_bac"/>
    <property type="match status" value="1"/>
</dbReference>
<evidence type="ECO:0000256" key="8">
    <source>
        <dbReference type="ARBA" id="ARBA00022842"/>
    </source>
</evidence>
<dbReference type="GO" id="GO:0006265">
    <property type="term" value="P:DNA topological change"/>
    <property type="evidence" value="ECO:0007669"/>
    <property type="project" value="InterPro"/>
</dbReference>
<dbReference type="InterPro" id="IPR010666">
    <property type="entry name" value="Znf_GRF"/>
</dbReference>
<dbReference type="GO" id="GO:0003677">
    <property type="term" value="F:DNA binding"/>
    <property type="evidence" value="ECO:0007669"/>
    <property type="project" value="UniProtKB-KW"/>
</dbReference>
<evidence type="ECO:0000256" key="6">
    <source>
        <dbReference type="ARBA" id="ARBA00022771"/>
    </source>
</evidence>
<dbReference type="GO" id="GO:0043597">
    <property type="term" value="C:cytoplasmic replication fork"/>
    <property type="evidence" value="ECO:0007669"/>
    <property type="project" value="TreeGrafter"/>
</dbReference>
<dbReference type="FunFam" id="1.10.290.10:FF:000004">
    <property type="entry name" value="DNA topoisomerase 3"/>
    <property type="match status" value="1"/>
</dbReference>
<dbReference type="SUPFAM" id="SSF56712">
    <property type="entry name" value="Prokaryotic type I DNA topoisomerase"/>
    <property type="match status" value="1"/>
</dbReference>
<dbReference type="SUPFAM" id="SSF57783">
    <property type="entry name" value="Zinc beta-ribbon"/>
    <property type="match status" value="1"/>
</dbReference>
<comment type="catalytic activity">
    <reaction evidence="1">
        <text>ATP-independent breakage of single-stranded DNA, followed by passage and rejoining.</text>
        <dbReference type="EC" id="5.6.2.1"/>
    </reaction>
</comment>
<dbReference type="AlphaFoldDB" id="A0A3B1AKT6"/>
<dbReference type="PANTHER" id="PTHR11390:SF21">
    <property type="entry name" value="DNA TOPOISOMERASE 3-ALPHA"/>
    <property type="match status" value="1"/>
</dbReference>
<evidence type="ECO:0000256" key="11">
    <source>
        <dbReference type="ARBA" id="ARBA00023235"/>
    </source>
</evidence>
<dbReference type="SMART" id="SM00436">
    <property type="entry name" value="TOP1Bc"/>
    <property type="match status" value="1"/>
</dbReference>
<dbReference type="EC" id="5.6.2.1" evidence="3"/>
<keyword evidence="8" id="KW-0460">Magnesium</keyword>
<dbReference type="PROSITE" id="PS51999">
    <property type="entry name" value="ZF_GRF"/>
    <property type="match status" value="1"/>
</dbReference>
<dbReference type="InterPro" id="IPR006171">
    <property type="entry name" value="TOPRIM_dom"/>
</dbReference>
<feature type="region of interest" description="Disordered" evidence="12">
    <location>
        <begin position="649"/>
        <end position="694"/>
    </location>
</feature>
<name>A0A3B1AKT6_9ZZZZ</name>
<feature type="compositionally biased region" description="Basic and acidic residues" evidence="12">
    <location>
        <begin position="267"/>
        <end position="277"/>
    </location>
</feature>
<dbReference type="InterPro" id="IPR013498">
    <property type="entry name" value="Topo_IA_Znf"/>
</dbReference>
<feature type="domain" description="GRF-type" evidence="14">
    <location>
        <begin position="687"/>
        <end position="727"/>
    </location>
</feature>
<dbReference type="InterPro" id="IPR003602">
    <property type="entry name" value="Topo_IA_DNA-bd_dom"/>
</dbReference>
<accession>A0A3B1AKT6</accession>
<dbReference type="GO" id="GO:0003917">
    <property type="term" value="F:DNA topoisomerase type I (single strand cut, ATP-independent) activity"/>
    <property type="evidence" value="ECO:0007669"/>
    <property type="project" value="UniProtKB-EC"/>
</dbReference>
<dbReference type="EMBL" id="UOFV01000305">
    <property type="protein sequence ID" value="VAX02321.1"/>
    <property type="molecule type" value="Genomic_DNA"/>
</dbReference>
<comment type="similarity">
    <text evidence="2">Belongs to the type IA topoisomerase family.</text>
</comment>
<proteinExistence type="inferred from homology"/>
<evidence type="ECO:0000256" key="9">
    <source>
        <dbReference type="ARBA" id="ARBA00023029"/>
    </source>
</evidence>
<dbReference type="CDD" id="cd03362">
    <property type="entry name" value="TOPRIM_TopoIA_TopoIII"/>
    <property type="match status" value="1"/>
</dbReference>
<organism evidence="16">
    <name type="scientific">hydrothermal vent metagenome</name>
    <dbReference type="NCBI Taxonomy" id="652676"/>
    <lineage>
        <taxon>unclassified sequences</taxon>
        <taxon>metagenomes</taxon>
        <taxon>ecological metagenomes</taxon>
    </lineage>
</organism>
<protein>
    <recommendedName>
        <fullName evidence="3">DNA topoisomerase</fullName>
        <ecNumber evidence="3">5.6.2.1</ecNumber>
    </recommendedName>
</protein>
<dbReference type="InterPro" id="IPR013497">
    <property type="entry name" value="Topo_IA_cen"/>
</dbReference>
<dbReference type="Gene3D" id="1.10.460.10">
    <property type="entry name" value="Topoisomerase I, domain 2"/>
    <property type="match status" value="1"/>
</dbReference>
<keyword evidence="6" id="KW-0863">Zinc-finger</keyword>
<keyword evidence="11 16" id="KW-0413">Isomerase</keyword>
<dbReference type="SMART" id="SM00437">
    <property type="entry name" value="TOP1Ac"/>
    <property type="match status" value="1"/>
</dbReference>